<dbReference type="Proteomes" id="UP001567350">
    <property type="component" value="Unassembled WGS sequence"/>
</dbReference>
<sequence>MKLTSALLRLAAKVENLFDSKASSAANDAQFDAKQRNEFDITKSKDAGASDGLGNVVRVPTLGGNGVSQAPAIAAPGTGGVIASKQPQAALQGGEASPPDVGAASSPSTDVGGDVRQRLIAAVQIARALTANHQSVRLSTRENYKRKQLLLDKRWKELQASDATRSVAQMLPVLLGKYASSPSSFYAMRRSMHFNLEAKLVEAVKDQDKLQKAWGKPLSPEQRNSLLCAMTNATQQLEDLSKSTDFIINLDLERCRTAYTLVVPNVNRTGFRGGSTPERIES</sequence>
<reference evidence="2 3" key="1">
    <citation type="submission" date="2024-08" db="EMBL/GenBank/DDBJ databases">
        <authorList>
            <person name="Feng Z."/>
            <person name="Ronholm J."/>
        </authorList>
    </citation>
    <scope>NUCLEOTIDE SEQUENCE [LARGE SCALE GENOMIC DNA]</scope>
    <source>
        <strain evidence="2 3">4-AB0-8</strain>
    </source>
</reference>
<evidence type="ECO:0000313" key="3">
    <source>
        <dbReference type="Proteomes" id="UP001567350"/>
    </source>
</evidence>
<feature type="region of interest" description="Disordered" evidence="1">
    <location>
        <begin position="85"/>
        <end position="111"/>
    </location>
</feature>
<organism evidence="2 3">
    <name type="scientific">Comamonas jiangduensis</name>
    <dbReference type="NCBI Taxonomy" id="1194168"/>
    <lineage>
        <taxon>Bacteria</taxon>
        <taxon>Pseudomonadati</taxon>
        <taxon>Pseudomonadota</taxon>
        <taxon>Betaproteobacteria</taxon>
        <taxon>Burkholderiales</taxon>
        <taxon>Comamonadaceae</taxon>
        <taxon>Comamonas</taxon>
    </lineage>
</organism>
<keyword evidence="3" id="KW-1185">Reference proteome</keyword>
<dbReference type="RefSeq" id="WP_370892418.1">
    <property type="nucleotide sequence ID" value="NZ_JBGJLR010000011.1"/>
</dbReference>
<proteinExistence type="predicted"/>
<accession>A0ABV4IDQ4</accession>
<gene>
    <name evidence="2" type="ORF">ACBP88_11100</name>
</gene>
<name>A0ABV4IDQ4_9BURK</name>
<comment type="caution">
    <text evidence="2">The sequence shown here is derived from an EMBL/GenBank/DDBJ whole genome shotgun (WGS) entry which is preliminary data.</text>
</comment>
<protein>
    <submittedName>
        <fullName evidence="2">Uncharacterized protein</fullName>
    </submittedName>
</protein>
<dbReference type="EMBL" id="JBGJLR010000011">
    <property type="protein sequence ID" value="MEZ2739984.1"/>
    <property type="molecule type" value="Genomic_DNA"/>
</dbReference>
<evidence type="ECO:0000313" key="2">
    <source>
        <dbReference type="EMBL" id="MEZ2739984.1"/>
    </source>
</evidence>
<evidence type="ECO:0000256" key="1">
    <source>
        <dbReference type="SAM" id="MobiDB-lite"/>
    </source>
</evidence>